<feature type="compositionally biased region" description="Basic and acidic residues" evidence="1">
    <location>
        <begin position="338"/>
        <end position="367"/>
    </location>
</feature>
<feature type="signal peptide" evidence="3">
    <location>
        <begin position="1"/>
        <end position="23"/>
    </location>
</feature>
<feature type="transmembrane region" description="Helical" evidence="2">
    <location>
        <begin position="724"/>
        <end position="745"/>
    </location>
</feature>
<feature type="transmembrane region" description="Helical" evidence="2">
    <location>
        <begin position="211"/>
        <end position="233"/>
    </location>
</feature>
<keyword evidence="2" id="KW-0472">Membrane</keyword>
<evidence type="ECO:0000313" key="4">
    <source>
        <dbReference type="EMBL" id="CAH3167893.1"/>
    </source>
</evidence>
<evidence type="ECO:0000256" key="1">
    <source>
        <dbReference type="SAM" id="MobiDB-lite"/>
    </source>
</evidence>
<feature type="compositionally biased region" description="Polar residues" evidence="1">
    <location>
        <begin position="472"/>
        <end position="481"/>
    </location>
</feature>
<dbReference type="Proteomes" id="UP001159405">
    <property type="component" value="Unassembled WGS sequence"/>
</dbReference>
<keyword evidence="2" id="KW-1133">Transmembrane helix</keyword>
<name>A0ABN8QTT8_9CNID</name>
<accession>A0ABN8QTT8</accession>
<feature type="compositionally biased region" description="Acidic residues" evidence="1">
    <location>
        <begin position="258"/>
        <end position="272"/>
    </location>
</feature>
<feature type="transmembrane region" description="Helical" evidence="2">
    <location>
        <begin position="897"/>
        <end position="918"/>
    </location>
</feature>
<keyword evidence="2" id="KW-0812">Transmembrane</keyword>
<evidence type="ECO:0000256" key="3">
    <source>
        <dbReference type="SAM" id="SignalP"/>
    </source>
</evidence>
<feature type="region of interest" description="Disordered" evidence="1">
    <location>
        <begin position="245"/>
        <end position="423"/>
    </location>
</feature>
<keyword evidence="5" id="KW-1185">Reference proteome</keyword>
<gene>
    <name evidence="4" type="ORF">PLOB_00008931</name>
</gene>
<protein>
    <submittedName>
        <fullName evidence="4">Uncharacterized protein</fullName>
    </submittedName>
</protein>
<proteinExistence type="predicted"/>
<sequence>MGQSKNLSVFSIVFVVFATKISCVEDLLGENTCNWICKSESSGTDVKEFRKIMSQGKLMKLKVAYNERIDQACANETDATSNTTTFAEVWVKEIDASIGVIVSLSYTGLAEIYSGQFLLGGYKQQMNVSCVFKSTSRPGTNHPSPRLAFYTPDSVMYYVEQLSNGNSRNASFLTLIRTENQTRITVNVPSSSARDSSATTKDKEITVSDEWILLTVMILIGFVLYSSAVLLLCRPSEITILLSKGRTRRQRSHAQERGDDENNYTTENGDDSPQEHDWRTEDDVFSGSRRERNENGNDRPQEHDWRTEEDGDDNLQERERAEHDVPSAPRLVDITDFTPRDLDSETRESAETHISREAETPDGEHSEMVASARRPVPFKDFGEKIRSPSVHLPSKTPEDRELGSLDDGAISSDEEQSCVAADDSLDPASYSLRTQDRNLMASASSWAEPHPVYQPMEPFENVNVNGRDVSTETENNSNSRQNAERSNEEATDAYPTNSVEDLNLNNTENDNTNGEVTCTAVDIFNSSDTVDHNSTTNSSQQAISHGTQTYARMIIVGGPSPVSFGSWIGKFPATNTSWTTCFVHRRHFMCFVNDLVQSLPSQFALPKSFCGWNSPCQGGHLFSKACEILHMLHDTCHPCHVCKNSPIQCPTDLQVPDNILHNLKDLTNVFINHYNCFTQCLKIAVQDLTYVPEEVCGNRSLFLKIVAVLLNILIFSVLKVIFSALAVIILLLVDVVLSSPLFCLCHGRRWILKERFNNRFLGSSFILPTLEIILVGFSLVWKVFFSLSSAVIVKIVIISSIKTLTYRPRELLPHFAVVILLFHYFWSCYSCFKKPFCDLVSKLFTSYRKKFDELEKQGGLNELINYKQGEYAKLIPKELFSYACEHELICIRVRDRVAILLLKLVLPSLLLSFAYPAIHAQDSESGGIIVLLITFLASSYSKINDFVNEGEPEVSEEDADKVVDDYNKKKQ</sequence>
<comment type="caution">
    <text evidence="4">The sequence shown here is derived from an EMBL/GenBank/DDBJ whole genome shotgun (WGS) entry which is preliminary data.</text>
</comment>
<feature type="compositionally biased region" description="Basic and acidic residues" evidence="1">
    <location>
        <begin position="273"/>
        <end position="308"/>
    </location>
</feature>
<feature type="chain" id="PRO_5045823328" evidence="3">
    <location>
        <begin position="24"/>
        <end position="971"/>
    </location>
</feature>
<feature type="region of interest" description="Disordered" evidence="1">
    <location>
        <begin position="450"/>
        <end position="498"/>
    </location>
</feature>
<organism evidence="4 5">
    <name type="scientific">Porites lobata</name>
    <dbReference type="NCBI Taxonomy" id="104759"/>
    <lineage>
        <taxon>Eukaryota</taxon>
        <taxon>Metazoa</taxon>
        <taxon>Cnidaria</taxon>
        <taxon>Anthozoa</taxon>
        <taxon>Hexacorallia</taxon>
        <taxon>Scleractinia</taxon>
        <taxon>Fungiina</taxon>
        <taxon>Poritidae</taxon>
        <taxon>Porites</taxon>
    </lineage>
</organism>
<keyword evidence="3" id="KW-0732">Signal</keyword>
<evidence type="ECO:0000313" key="5">
    <source>
        <dbReference type="Proteomes" id="UP001159405"/>
    </source>
</evidence>
<feature type="transmembrane region" description="Helical" evidence="2">
    <location>
        <begin position="811"/>
        <end position="832"/>
    </location>
</feature>
<evidence type="ECO:0000256" key="2">
    <source>
        <dbReference type="SAM" id="Phobius"/>
    </source>
</evidence>
<feature type="compositionally biased region" description="Basic and acidic residues" evidence="1">
    <location>
        <begin position="315"/>
        <end position="325"/>
    </location>
</feature>
<reference evidence="4 5" key="1">
    <citation type="submission" date="2022-05" db="EMBL/GenBank/DDBJ databases">
        <authorList>
            <consortium name="Genoscope - CEA"/>
            <person name="William W."/>
        </authorList>
    </citation>
    <scope>NUCLEOTIDE SEQUENCE [LARGE SCALE GENOMIC DNA]</scope>
</reference>
<dbReference type="EMBL" id="CALNXK010000142">
    <property type="protein sequence ID" value="CAH3167893.1"/>
    <property type="molecule type" value="Genomic_DNA"/>
</dbReference>
<feature type="transmembrane region" description="Helical" evidence="2">
    <location>
        <begin position="766"/>
        <end position="799"/>
    </location>
</feature>